<proteinExistence type="predicted"/>
<dbReference type="GO" id="GO:0098609">
    <property type="term" value="P:cell-cell adhesion"/>
    <property type="evidence" value="ECO:0000318"/>
    <property type="project" value="GO_Central"/>
</dbReference>
<reference evidence="8" key="1">
    <citation type="submission" date="2012-12" db="EMBL/GenBank/DDBJ databases">
        <authorList>
            <person name="Hellsten U."/>
            <person name="Grimwood J."/>
            <person name="Chapman J.A."/>
            <person name="Shapiro H."/>
            <person name="Aerts A."/>
            <person name="Otillar R.P."/>
            <person name="Terry A.Y."/>
            <person name="Boore J.L."/>
            <person name="Simakov O."/>
            <person name="Marletaz F."/>
            <person name="Cho S.-J."/>
            <person name="Edsinger-Gonzales E."/>
            <person name="Havlak P."/>
            <person name="Kuo D.-H."/>
            <person name="Larsson T."/>
            <person name="Lv J."/>
            <person name="Arendt D."/>
            <person name="Savage R."/>
            <person name="Osoegawa K."/>
            <person name="de Jong P."/>
            <person name="Lindberg D.R."/>
            <person name="Seaver E.C."/>
            <person name="Weisblat D.A."/>
            <person name="Putnam N.H."/>
            <person name="Grigoriev I.V."/>
            <person name="Rokhsar D.S."/>
        </authorList>
    </citation>
    <scope>NUCLEOTIDE SEQUENCE</scope>
</reference>
<protein>
    <submittedName>
        <fullName evidence="6 7">Uncharacterized protein</fullName>
    </submittedName>
</protein>
<keyword evidence="8" id="KW-1185">Reference proteome</keyword>
<accession>T1G4P3</accession>
<dbReference type="HOGENOM" id="CLU_043233_0_0_1"/>
<keyword evidence="1" id="KW-0677">Repeat</keyword>
<dbReference type="STRING" id="6412.T1G4P3"/>
<organism evidence="7 8">
    <name type="scientific">Helobdella robusta</name>
    <name type="common">Californian leech</name>
    <dbReference type="NCBI Taxonomy" id="6412"/>
    <lineage>
        <taxon>Eukaryota</taxon>
        <taxon>Metazoa</taxon>
        <taxon>Spiralia</taxon>
        <taxon>Lophotrochozoa</taxon>
        <taxon>Annelida</taxon>
        <taxon>Clitellata</taxon>
        <taxon>Hirudinea</taxon>
        <taxon>Rhynchobdellida</taxon>
        <taxon>Glossiphoniidae</taxon>
        <taxon>Helobdella</taxon>
    </lineage>
</organism>
<feature type="domain" description="Ig-like" evidence="4">
    <location>
        <begin position="102"/>
        <end position="183"/>
    </location>
</feature>
<dbReference type="OrthoDB" id="10253954at2759"/>
<evidence type="ECO:0000256" key="3">
    <source>
        <dbReference type="ARBA" id="ARBA00023319"/>
    </source>
</evidence>
<dbReference type="InterPro" id="IPR036116">
    <property type="entry name" value="FN3_sf"/>
</dbReference>
<dbReference type="InterPro" id="IPR013098">
    <property type="entry name" value="Ig_I-set"/>
</dbReference>
<feature type="domain" description="Fibronectin type-III" evidence="5">
    <location>
        <begin position="390"/>
        <end position="478"/>
    </location>
</feature>
<dbReference type="Pfam" id="PF13927">
    <property type="entry name" value="Ig_3"/>
    <property type="match status" value="1"/>
</dbReference>
<dbReference type="EnsemblMetazoa" id="HelroT82214">
    <property type="protein sequence ID" value="HelroP82214"/>
    <property type="gene ID" value="HelroG82214"/>
</dbReference>
<dbReference type="CDD" id="cd00063">
    <property type="entry name" value="FN3"/>
    <property type="match status" value="3"/>
</dbReference>
<dbReference type="InterPro" id="IPR003599">
    <property type="entry name" value="Ig_sub"/>
</dbReference>
<dbReference type="EMBL" id="KB096830">
    <property type="protein sequence ID" value="ESO01100.1"/>
    <property type="molecule type" value="Genomic_DNA"/>
</dbReference>
<evidence type="ECO:0000313" key="7">
    <source>
        <dbReference type="EnsemblMetazoa" id="HelroP82214"/>
    </source>
</evidence>
<dbReference type="PROSITE" id="PS50853">
    <property type="entry name" value="FN3"/>
    <property type="match status" value="3"/>
</dbReference>
<dbReference type="InParanoid" id="T1G4P3"/>
<evidence type="ECO:0000313" key="8">
    <source>
        <dbReference type="Proteomes" id="UP000015101"/>
    </source>
</evidence>
<dbReference type="FunFam" id="2.60.40.10:FF:000641">
    <property type="entry name" value="Intercellular adhesion molecule 1"/>
    <property type="match status" value="1"/>
</dbReference>
<dbReference type="InterPro" id="IPR003598">
    <property type="entry name" value="Ig_sub2"/>
</dbReference>
<evidence type="ECO:0000256" key="2">
    <source>
        <dbReference type="ARBA" id="ARBA00023157"/>
    </source>
</evidence>
<evidence type="ECO:0000313" key="6">
    <source>
        <dbReference type="EMBL" id="ESO01100.1"/>
    </source>
</evidence>
<dbReference type="Proteomes" id="UP000015101">
    <property type="component" value="Unassembled WGS sequence"/>
</dbReference>
<dbReference type="KEGG" id="hro:HELRODRAFT_82214"/>
<dbReference type="FunFam" id="2.60.40.10:FF:002913">
    <property type="entry name" value="Interleukin 12 receptor beta 2.b"/>
    <property type="match status" value="1"/>
</dbReference>
<dbReference type="Pfam" id="PF00041">
    <property type="entry name" value="fn3"/>
    <property type="match status" value="3"/>
</dbReference>
<dbReference type="CTD" id="20216041"/>
<dbReference type="AlphaFoldDB" id="T1G4P3"/>
<dbReference type="OMA" id="ISACICV"/>
<dbReference type="GeneID" id="20216041"/>
<dbReference type="PANTHER" id="PTHR13817">
    <property type="entry name" value="TITIN"/>
    <property type="match status" value="1"/>
</dbReference>
<name>T1G4P3_HELRO</name>
<dbReference type="PANTHER" id="PTHR13817:SF166">
    <property type="entry name" value="NEURONAL IGCAM-RELATED"/>
    <property type="match status" value="1"/>
</dbReference>
<dbReference type="SMART" id="SM00060">
    <property type="entry name" value="FN3"/>
    <property type="match status" value="3"/>
</dbReference>
<feature type="domain" description="Fibronectin type-III" evidence="5">
    <location>
        <begin position="189"/>
        <end position="282"/>
    </location>
</feature>
<evidence type="ECO:0000259" key="4">
    <source>
        <dbReference type="PROSITE" id="PS50835"/>
    </source>
</evidence>
<evidence type="ECO:0000259" key="5">
    <source>
        <dbReference type="PROSITE" id="PS50853"/>
    </source>
</evidence>
<dbReference type="FunCoup" id="T1G4P3">
    <property type="interactions" value="99"/>
</dbReference>
<dbReference type="EMBL" id="AMQM01005151">
    <property type="status" value="NOT_ANNOTATED_CDS"/>
    <property type="molecule type" value="Genomic_DNA"/>
</dbReference>
<reference evidence="7" key="3">
    <citation type="submission" date="2015-06" db="UniProtKB">
        <authorList>
            <consortium name="EnsemblMetazoa"/>
        </authorList>
    </citation>
    <scope>IDENTIFICATION</scope>
</reference>
<gene>
    <name evidence="7" type="primary">20216041</name>
    <name evidence="6" type="ORF">HELRODRAFT_82214</name>
</gene>
<dbReference type="SMART" id="SM00409">
    <property type="entry name" value="IG"/>
    <property type="match status" value="2"/>
</dbReference>
<dbReference type="eggNOG" id="KOG4228">
    <property type="taxonomic scope" value="Eukaryota"/>
</dbReference>
<dbReference type="SMART" id="SM00408">
    <property type="entry name" value="IGc2"/>
    <property type="match status" value="2"/>
</dbReference>
<evidence type="ECO:0000256" key="1">
    <source>
        <dbReference type="ARBA" id="ARBA00022737"/>
    </source>
</evidence>
<dbReference type="InterPro" id="IPR007110">
    <property type="entry name" value="Ig-like_dom"/>
</dbReference>
<reference evidence="6 8" key="2">
    <citation type="journal article" date="2013" name="Nature">
        <title>Insights into bilaterian evolution from three spiralian genomes.</title>
        <authorList>
            <person name="Simakov O."/>
            <person name="Marletaz F."/>
            <person name="Cho S.J."/>
            <person name="Edsinger-Gonzales E."/>
            <person name="Havlak P."/>
            <person name="Hellsten U."/>
            <person name="Kuo D.H."/>
            <person name="Larsson T."/>
            <person name="Lv J."/>
            <person name="Arendt D."/>
            <person name="Savage R."/>
            <person name="Osoegawa K."/>
            <person name="de Jong P."/>
            <person name="Grimwood J."/>
            <person name="Chapman J.A."/>
            <person name="Shapiro H."/>
            <person name="Aerts A."/>
            <person name="Otillar R.P."/>
            <person name="Terry A.Y."/>
            <person name="Boore J.L."/>
            <person name="Grigoriev I.V."/>
            <person name="Lindberg D.R."/>
            <person name="Seaver E.C."/>
            <person name="Weisblat D.A."/>
            <person name="Putnam N.H."/>
            <person name="Rokhsar D.S."/>
        </authorList>
    </citation>
    <scope>NUCLEOTIDE SEQUENCE</scope>
</reference>
<dbReference type="FunFam" id="2.60.40.10:FF:000032">
    <property type="entry name" value="palladin isoform X1"/>
    <property type="match status" value="1"/>
</dbReference>
<sequence length="483" mass="53910">GFPSSVGINKPINTFESGRPFAIECPLKGQPNPLVHWLKNGLPVDYSDSRIRSYQTLTSSSLKILSAVESDSGKYECYATNLHGTAFSSVFTIYIKERQTPPYFSFLSKNESVTEGSDLNLTCIVMGAPVPTVEWLDGEEQMQPERTNYGRAVLNLKDIRRSLDLTCRGQSKLGKVTSNVRVTVKHVLPPENFKVFARRVTSLTFSWSVSNDSNVISYVMNYNSKVVNASITVAKLNDAISEMNTTIFDLQPNTEYSFKLASHTKNGLSDFTDPVLVKTLQSVPSSAPVNIKYTPIDQTSIKITWSPLPPSLQNGQILGYHLHDTPISTKTGKPELGKRITLSPTETSYTLMNLVEWSKHQLKMNAFTVQGEGPWSDVVEIQTLEGIPGEPRKLKLSSSTSTSIRVNWKTPLENNCILRGYYIYYTEVDDNNDQYVGSHTFTVKDLKPATTYDFQISAFSEMANGTKTKPKRSRTLNVGQYNT</sequence>
<feature type="domain" description="Ig-like" evidence="4">
    <location>
        <begin position="3"/>
        <end position="88"/>
    </location>
</feature>
<dbReference type="InterPro" id="IPR036179">
    <property type="entry name" value="Ig-like_dom_sf"/>
</dbReference>
<keyword evidence="3" id="KW-0393">Immunoglobulin domain</keyword>
<dbReference type="SUPFAM" id="SSF49265">
    <property type="entry name" value="Fibronectin type III"/>
    <property type="match status" value="2"/>
</dbReference>
<dbReference type="RefSeq" id="XP_009020812.1">
    <property type="nucleotide sequence ID" value="XM_009022564.1"/>
</dbReference>
<dbReference type="PROSITE" id="PS50835">
    <property type="entry name" value="IG_LIKE"/>
    <property type="match status" value="2"/>
</dbReference>
<dbReference type="Gene3D" id="2.60.40.10">
    <property type="entry name" value="Immunoglobulins"/>
    <property type="match status" value="5"/>
</dbReference>
<feature type="domain" description="Fibronectin type-III" evidence="5">
    <location>
        <begin position="287"/>
        <end position="386"/>
    </location>
</feature>
<dbReference type="InterPro" id="IPR003961">
    <property type="entry name" value="FN3_dom"/>
</dbReference>
<keyword evidence="2" id="KW-1015">Disulfide bond</keyword>
<dbReference type="Pfam" id="PF07679">
    <property type="entry name" value="I-set"/>
    <property type="match status" value="1"/>
</dbReference>
<dbReference type="InterPro" id="IPR050964">
    <property type="entry name" value="Striated_Muscle_Regulatory"/>
</dbReference>
<dbReference type="InterPro" id="IPR013783">
    <property type="entry name" value="Ig-like_fold"/>
</dbReference>
<dbReference type="SUPFAM" id="SSF48726">
    <property type="entry name" value="Immunoglobulin"/>
    <property type="match status" value="2"/>
</dbReference>